<feature type="transmembrane region" description="Helical" evidence="1">
    <location>
        <begin position="19"/>
        <end position="40"/>
    </location>
</feature>
<reference evidence="3" key="1">
    <citation type="journal article" date="2013" name="Nature">
        <title>Draft genome of the wheat A-genome progenitor Triticum urartu.</title>
        <authorList>
            <person name="Ling H.Q."/>
            <person name="Zhao S."/>
            <person name="Liu D."/>
            <person name="Wang J."/>
            <person name="Sun H."/>
            <person name="Zhang C."/>
            <person name="Fan H."/>
            <person name="Li D."/>
            <person name="Dong L."/>
            <person name="Tao Y."/>
            <person name="Gao C."/>
            <person name="Wu H."/>
            <person name="Li Y."/>
            <person name="Cui Y."/>
            <person name="Guo X."/>
            <person name="Zheng S."/>
            <person name="Wang B."/>
            <person name="Yu K."/>
            <person name="Liang Q."/>
            <person name="Yang W."/>
            <person name="Lou X."/>
            <person name="Chen J."/>
            <person name="Feng M."/>
            <person name="Jian J."/>
            <person name="Zhang X."/>
            <person name="Luo G."/>
            <person name="Jiang Y."/>
            <person name="Liu J."/>
            <person name="Wang Z."/>
            <person name="Sha Y."/>
            <person name="Zhang B."/>
            <person name="Wu H."/>
            <person name="Tang D."/>
            <person name="Shen Q."/>
            <person name="Xue P."/>
            <person name="Zou S."/>
            <person name="Wang X."/>
            <person name="Liu X."/>
            <person name="Wang F."/>
            <person name="Yang Y."/>
            <person name="An X."/>
            <person name="Dong Z."/>
            <person name="Zhang K."/>
            <person name="Zhang X."/>
            <person name="Luo M.C."/>
            <person name="Dvorak J."/>
            <person name="Tong Y."/>
            <person name="Wang J."/>
            <person name="Yang H."/>
            <person name="Li Z."/>
            <person name="Wang D."/>
            <person name="Zhang A."/>
            <person name="Wang J."/>
        </authorList>
    </citation>
    <scope>NUCLEOTIDE SEQUENCE</scope>
    <source>
        <strain evidence="3">cv. G1812</strain>
    </source>
</reference>
<keyword evidence="1" id="KW-1133">Transmembrane helix</keyword>
<proteinExistence type="predicted"/>
<evidence type="ECO:0000313" key="3">
    <source>
        <dbReference type="Proteomes" id="UP000015106"/>
    </source>
</evidence>
<keyword evidence="3" id="KW-1185">Reference proteome</keyword>
<dbReference type="Proteomes" id="UP000015106">
    <property type="component" value="Chromosome 5"/>
</dbReference>
<reference evidence="2" key="2">
    <citation type="submission" date="2018-03" db="EMBL/GenBank/DDBJ databases">
        <title>The Triticum urartu genome reveals the dynamic nature of wheat genome evolution.</title>
        <authorList>
            <person name="Ling H."/>
            <person name="Ma B."/>
            <person name="Shi X."/>
            <person name="Liu H."/>
            <person name="Dong L."/>
            <person name="Sun H."/>
            <person name="Cao Y."/>
            <person name="Gao Q."/>
            <person name="Zheng S."/>
            <person name="Li Y."/>
            <person name="Yu Y."/>
            <person name="Du H."/>
            <person name="Qi M."/>
            <person name="Li Y."/>
            <person name="Yu H."/>
            <person name="Cui Y."/>
            <person name="Wang N."/>
            <person name="Chen C."/>
            <person name="Wu H."/>
            <person name="Zhao Y."/>
            <person name="Zhang J."/>
            <person name="Li Y."/>
            <person name="Zhou W."/>
            <person name="Zhang B."/>
            <person name="Hu W."/>
            <person name="Eijk M."/>
            <person name="Tang J."/>
            <person name="Witsenboer H."/>
            <person name="Zhao S."/>
            <person name="Li Z."/>
            <person name="Zhang A."/>
            <person name="Wang D."/>
            <person name="Liang C."/>
        </authorList>
    </citation>
    <scope>NUCLEOTIDE SEQUENCE [LARGE SCALE GENOMIC DNA]</scope>
    <source>
        <strain evidence="2">cv. G1812</strain>
    </source>
</reference>
<name>A0A8R7QBA2_TRIUA</name>
<dbReference type="Gramene" id="TuG1812G0500000235.01.T02">
    <property type="protein sequence ID" value="TuG1812G0500000235.01.T02.cds341598"/>
    <property type="gene ID" value="TuG1812G0500000235.01"/>
</dbReference>
<organism evidence="2 3">
    <name type="scientific">Triticum urartu</name>
    <name type="common">Red wild einkorn</name>
    <name type="synonym">Crithodium urartu</name>
    <dbReference type="NCBI Taxonomy" id="4572"/>
    <lineage>
        <taxon>Eukaryota</taxon>
        <taxon>Viridiplantae</taxon>
        <taxon>Streptophyta</taxon>
        <taxon>Embryophyta</taxon>
        <taxon>Tracheophyta</taxon>
        <taxon>Spermatophyta</taxon>
        <taxon>Magnoliopsida</taxon>
        <taxon>Liliopsida</taxon>
        <taxon>Poales</taxon>
        <taxon>Poaceae</taxon>
        <taxon>BOP clade</taxon>
        <taxon>Pooideae</taxon>
        <taxon>Triticodae</taxon>
        <taxon>Triticeae</taxon>
        <taxon>Triticinae</taxon>
        <taxon>Triticum</taxon>
    </lineage>
</organism>
<reference evidence="2" key="3">
    <citation type="submission" date="2022-06" db="UniProtKB">
        <authorList>
            <consortium name="EnsemblPlants"/>
        </authorList>
    </citation>
    <scope>IDENTIFICATION</scope>
</reference>
<sequence length="75" mass="8349">MDAGTQLCQAAVECIMSSSILYCSLYVVLVFEHFFFVLMLQPSAKMINERSGAMVTQSFLRTFSKATVFRAGHST</sequence>
<protein>
    <submittedName>
        <fullName evidence="2">Uncharacterized protein</fullName>
    </submittedName>
</protein>
<keyword evidence="1" id="KW-0812">Transmembrane</keyword>
<dbReference type="EnsemblPlants" id="TuG1812G0500000235.01.T02">
    <property type="protein sequence ID" value="TuG1812G0500000235.01.T02.cds341598"/>
    <property type="gene ID" value="TuG1812G0500000235.01"/>
</dbReference>
<evidence type="ECO:0000256" key="1">
    <source>
        <dbReference type="SAM" id="Phobius"/>
    </source>
</evidence>
<keyword evidence="1" id="KW-0472">Membrane</keyword>
<evidence type="ECO:0000313" key="2">
    <source>
        <dbReference type="EnsemblPlants" id="TuG1812G0500000235.01.T02.cds341598"/>
    </source>
</evidence>
<dbReference type="AlphaFoldDB" id="A0A8R7QBA2"/>
<accession>A0A8R7QBA2</accession>